<evidence type="ECO:0000313" key="1">
    <source>
        <dbReference type="EMBL" id="PIR04531.1"/>
    </source>
</evidence>
<reference evidence="1 2" key="1">
    <citation type="submission" date="2017-09" db="EMBL/GenBank/DDBJ databases">
        <title>Depth-based differentiation of microbial function through sediment-hosted aquifers and enrichment of novel symbionts in the deep terrestrial subsurface.</title>
        <authorList>
            <person name="Probst A.J."/>
            <person name="Ladd B."/>
            <person name="Jarett J.K."/>
            <person name="Geller-Mcgrath D.E."/>
            <person name="Sieber C.M."/>
            <person name="Emerson J.B."/>
            <person name="Anantharaman K."/>
            <person name="Thomas B.C."/>
            <person name="Malmstrom R."/>
            <person name="Stieglmeier M."/>
            <person name="Klingl A."/>
            <person name="Woyke T."/>
            <person name="Ryan C.M."/>
            <person name="Banfield J.F."/>
        </authorList>
    </citation>
    <scope>NUCLEOTIDE SEQUENCE [LARGE SCALE GENOMIC DNA]</scope>
    <source>
        <strain evidence="1">CG11_big_fil_rev_8_21_14_0_20_39_34</strain>
    </source>
</reference>
<comment type="caution">
    <text evidence="1">The sequence shown here is derived from an EMBL/GenBank/DDBJ whole genome shotgun (WGS) entry which is preliminary data.</text>
</comment>
<evidence type="ECO:0008006" key="3">
    <source>
        <dbReference type="Google" id="ProtNLM"/>
    </source>
</evidence>
<gene>
    <name evidence="1" type="ORF">COV59_00175</name>
</gene>
<evidence type="ECO:0000313" key="2">
    <source>
        <dbReference type="Proteomes" id="UP000229600"/>
    </source>
</evidence>
<sequence length="94" mass="11182">MNEKQVAYEIETLQKDDYRLELKRKLVEEAEEFLQASESEDILNELADVVEVLRAIQEEFDIEDTALEQRRKVRFEKKGGFKKKIFLLWSGDKT</sequence>
<proteinExistence type="predicted"/>
<dbReference type="EMBL" id="PCWN01000001">
    <property type="protein sequence ID" value="PIR04531.1"/>
    <property type="molecule type" value="Genomic_DNA"/>
</dbReference>
<organism evidence="1 2">
    <name type="scientific">Candidatus Magasanikbacteria bacterium CG11_big_fil_rev_8_21_14_0_20_39_34</name>
    <dbReference type="NCBI Taxonomy" id="1974653"/>
    <lineage>
        <taxon>Bacteria</taxon>
        <taxon>Candidatus Magasanikiibacteriota</taxon>
    </lineage>
</organism>
<dbReference type="AlphaFoldDB" id="A0A2H0N6L7"/>
<protein>
    <recommendedName>
        <fullName evidence="3">Phosphoribosyl-ATP pyrophosphohydrolase</fullName>
    </recommendedName>
</protein>
<dbReference type="Proteomes" id="UP000229600">
    <property type="component" value="Unassembled WGS sequence"/>
</dbReference>
<name>A0A2H0N6L7_9BACT</name>
<accession>A0A2H0N6L7</accession>